<proteinExistence type="predicted"/>
<gene>
    <name evidence="2" type="ORF">LshimejAT787_0102980</name>
</gene>
<dbReference type="AlphaFoldDB" id="A0A9P3UH85"/>
<sequence length="342" mass="37727">MMVSTATVLAVRANATVPAYVPATVNIVHGTHSQLIAFLVLNIWPSHFGIPILLAIVFFSKKVQRHATFVNLAITFIIAGISSSLLAYAGKTTGPEPSPVLCLLQASLLYGYPPMTSVAAFALVLHMFLVIRKSYYGEELLERNRIVLTWAMLISPYVAFFVGALSTAIVGAANPTEVSRNRRFFYCSVRSLPLTNTITVFAAVFLFATVFVEGWLIFMLCKRWRALRSKGLDMKGALDLSMPLRVLAYGSYSSIALSLSLISIKAPENPAPDLIIATASTVFLLIFATQRDILHVLCFWRRAKRSITKNIPVEIIVSRDQKQMSYYGSDLQPSRYPGPVAL</sequence>
<feature type="transmembrane region" description="Helical" evidence="1">
    <location>
        <begin position="198"/>
        <end position="221"/>
    </location>
</feature>
<feature type="transmembrane region" description="Helical" evidence="1">
    <location>
        <begin position="274"/>
        <end position="300"/>
    </location>
</feature>
<feature type="transmembrane region" description="Helical" evidence="1">
    <location>
        <begin position="35"/>
        <end position="57"/>
    </location>
</feature>
<keyword evidence="1" id="KW-0472">Membrane</keyword>
<evidence type="ECO:0000313" key="3">
    <source>
        <dbReference type="Proteomes" id="UP001063166"/>
    </source>
</evidence>
<accession>A0A9P3UH85</accession>
<organism evidence="2 3">
    <name type="scientific">Lyophyllum shimeji</name>
    <name type="common">Hon-shimeji</name>
    <name type="synonym">Tricholoma shimeji</name>
    <dbReference type="NCBI Taxonomy" id="47721"/>
    <lineage>
        <taxon>Eukaryota</taxon>
        <taxon>Fungi</taxon>
        <taxon>Dikarya</taxon>
        <taxon>Basidiomycota</taxon>
        <taxon>Agaricomycotina</taxon>
        <taxon>Agaricomycetes</taxon>
        <taxon>Agaricomycetidae</taxon>
        <taxon>Agaricales</taxon>
        <taxon>Tricholomatineae</taxon>
        <taxon>Lyophyllaceae</taxon>
        <taxon>Lyophyllum</taxon>
    </lineage>
</organism>
<name>A0A9P3UH85_LYOSH</name>
<feature type="transmembrane region" description="Helical" evidence="1">
    <location>
        <begin position="150"/>
        <end position="173"/>
    </location>
</feature>
<comment type="caution">
    <text evidence="2">The sequence shown here is derived from an EMBL/GenBank/DDBJ whole genome shotgun (WGS) entry which is preliminary data.</text>
</comment>
<dbReference type="OrthoDB" id="3222065at2759"/>
<keyword evidence="1" id="KW-1133">Transmembrane helix</keyword>
<dbReference type="Proteomes" id="UP001063166">
    <property type="component" value="Unassembled WGS sequence"/>
</dbReference>
<reference evidence="2" key="1">
    <citation type="submission" date="2022-07" db="EMBL/GenBank/DDBJ databases">
        <title>The genome of Lyophyllum shimeji provides insight into the initial evolution of ectomycorrhizal fungal genome.</title>
        <authorList>
            <person name="Kobayashi Y."/>
            <person name="Shibata T."/>
            <person name="Hirakawa H."/>
            <person name="Shigenobu S."/>
            <person name="Nishiyama T."/>
            <person name="Yamada A."/>
            <person name="Hasebe M."/>
            <person name="Kawaguchi M."/>
        </authorList>
    </citation>
    <scope>NUCLEOTIDE SEQUENCE</scope>
    <source>
        <strain evidence="2">AT787</strain>
    </source>
</reference>
<feature type="transmembrane region" description="Helical" evidence="1">
    <location>
        <begin position="109"/>
        <end position="129"/>
    </location>
</feature>
<dbReference type="EMBL" id="BRPK01000001">
    <property type="protein sequence ID" value="GLB33414.1"/>
    <property type="molecule type" value="Genomic_DNA"/>
</dbReference>
<keyword evidence="3" id="KW-1185">Reference proteome</keyword>
<evidence type="ECO:0000313" key="2">
    <source>
        <dbReference type="EMBL" id="GLB33414.1"/>
    </source>
</evidence>
<protein>
    <submittedName>
        <fullName evidence="2">Uncharacterized protein</fullName>
    </submittedName>
</protein>
<keyword evidence="1" id="KW-0812">Transmembrane</keyword>
<feature type="transmembrane region" description="Helical" evidence="1">
    <location>
        <begin position="242"/>
        <end position="262"/>
    </location>
</feature>
<feature type="transmembrane region" description="Helical" evidence="1">
    <location>
        <begin position="69"/>
        <end position="89"/>
    </location>
</feature>
<evidence type="ECO:0000256" key="1">
    <source>
        <dbReference type="SAM" id="Phobius"/>
    </source>
</evidence>